<protein>
    <submittedName>
        <fullName evidence="1">Uncharacterized protein</fullName>
    </submittedName>
</protein>
<evidence type="ECO:0000313" key="1">
    <source>
        <dbReference type="EMBL" id="SFS10764.1"/>
    </source>
</evidence>
<sequence>MNNATCYACDQPATTKEHTPPYSFFPEGQRLNLITVPSCEAHNNANSKDVEYARNVITTMFGTNDVGQQHFADKALRSFDRSPKLLNMTFADIRPVTLHGQTVGAFTMQTDRIEAVMNACVTALHFRDTNERIPNWEVILPNLSFQGDTTEAQAAGWSGFLSMFGQVQYNVKPTDSPDVFQYAMAQILGGWIYNLCFYKAFTVFAFAPSVSPE</sequence>
<dbReference type="AlphaFoldDB" id="A0A1I6M514"/>
<gene>
    <name evidence="1" type="ORF">SAMN05421771_1844</name>
</gene>
<reference evidence="1 2" key="1">
    <citation type="submission" date="2016-10" db="EMBL/GenBank/DDBJ databases">
        <authorList>
            <person name="de Groot N.N."/>
        </authorList>
    </citation>
    <scope>NUCLEOTIDE SEQUENCE [LARGE SCALE GENOMIC DNA]</scope>
    <source>
        <strain evidence="1 2">DSM 21001</strain>
    </source>
</reference>
<organism evidence="1 2">
    <name type="scientific">Granulicella pectinivorans</name>
    <dbReference type="NCBI Taxonomy" id="474950"/>
    <lineage>
        <taxon>Bacteria</taxon>
        <taxon>Pseudomonadati</taxon>
        <taxon>Acidobacteriota</taxon>
        <taxon>Terriglobia</taxon>
        <taxon>Terriglobales</taxon>
        <taxon>Acidobacteriaceae</taxon>
        <taxon>Granulicella</taxon>
    </lineage>
</organism>
<dbReference type="OrthoDB" id="2081179at2"/>
<keyword evidence="2" id="KW-1185">Reference proteome</keyword>
<dbReference type="RefSeq" id="WP_089838631.1">
    <property type="nucleotide sequence ID" value="NZ_FOZL01000001.1"/>
</dbReference>
<dbReference type="EMBL" id="FOZL01000001">
    <property type="protein sequence ID" value="SFS10764.1"/>
    <property type="molecule type" value="Genomic_DNA"/>
</dbReference>
<name>A0A1I6M514_9BACT</name>
<accession>A0A1I6M514</accession>
<evidence type="ECO:0000313" key="2">
    <source>
        <dbReference type="Proteomes" id="UP000199024"/>
    </source>
</evidence>
<dbReference type="Proteomes" id="UP000199024">
    <property type="component" value="Unassembled WGS sequence"/>
</dbReference>
<proteinExistence type="predicted"/>